<name>A0A5C1ARR9_9BACT</name>
<dbReference type="EMBL" id="CP042425">
    <property type="protein sequence ID" value="QEL19568.1"/>
    <property type="molecule type" value="Genomic_DNA"/>
</dbReference>
<feature type="region of interest" description="Disordered" evidence="1">
    <location>
        <begin position="86"/>
        <end position="140"/>
    </location>
</feature>
<organism evidence="2 3">
    <name type="scientific">Limnoglobus roseus</name>
    <dbReference type="NCBI Taxonomy" id="2598579"/>
    <lineage>
        <taxon>Bacteria</taxon>
        <taxon>Pseudomonadati</taxon>
        <taxon>Planctomycetota</taxon>
        <taxon>Planctomycetia</taxon>
        <taxon>Gemmatales</taxon>
        <taxon>Gemmataceae</taxon>
        <taxon>Limnoglobus</taxon>
    </lineage>
</organism>
<dbReference type="RefSeq" id="WP_149113944.1">
    <property type="nucleotide sequence ID" value="NZ_CP042425.1"/>
</dbReference>
<accession>A0A5C1ARR9</accession>
<dbReference type="Proteomes" id="UP000324974">
    <property type="component" value="Chromosome"/>
</dbReference>
<dbReference type="OrthoDB" id="2382297at2"/>
<evidence type="ECO:0000313" key="2">
    <source>
        <dbReference type="EMBL" id="QEL19568.1"/>
    </source>
</evidence>
<proteinExistence type="predicted"/>
<reference evidence="3" key="1">
    <citation type="submission" date="2019-08" db="EMBL/GenBank/DDBJ databases">
        <title>Limnoglobus roseus gen. nov., sp. nov., a novel freshwater planctomycete with a giant genome from the family Gemmataceae.</title>
        <authorList>
            <person name="Kulichevskaya I.S."/>
            <person name="Naumoff D.G."/>
            <person name="Miroshnikov K."/>
            <person name="Ivanova A."/>
            <person name="Philippov D.A."/>
            <person name="Hakobyan A."/>
            <person name="Rijpstra I.C."/>
            <person name="Sinninghe Damste J.S."/>
            <person name="Liesack W."/>
            <person name="Dedysh S.N."/>
        </authorList>
    </citation>
    <scope>NUCLEOTIDE SEQUENCE [LARGE SCALE GENOMIC DNA]</scope>
    <source>
        <strain evidence="3">PX52</strain>
    </source>
</reference>
<gene>
    <name evidence="2" type="ORF">PX52LOC_06644</name>
</gene>
<protein>
    <submittedName>
        <fullName evidence="2">Uncharacterized protein</fullName>
    </submittedName>
</protein>
<feature type="region of interest" description="Disordered" evidence="1">
    <location>
        <begin position="1"/>
        <end position="37"/>
    </location>
</feature>
<evidence type="ECO:0000256" key="1">
    <source>
        <dbReference type="SAM" id="MobiDB-lite"/>
    </source>
</evidence>
<evidence type="ECO:0000313" key="3">
    <source>
        <dbReference type="Proteomes" id="UP000324974"/>
    </source>
</evidence>
<sequence>MSSTAPPEPPDDGDPPDDRPGPNPDDADGNRRGRPTNLTAELAEAFVQLILHGQFRSIACATLNVSPRTFLNWMRSGRKYRASVYGYFPRPSSLPKPRRRPRPSLRSSRPVAPPTRSTSSGDSSGSSPIGGAGTSATSTM</sequence>
<dbReference type="AlphaFoldDB" id="A0A5C1ARR9"/>
<dbReference type="KEGG" id="lrs:PX52LOC_06644"/>
<keyword evidence="3" id="KW-1185">Reference proteome</keyword>
<feature type="compositionally biased region" description="Low complexity" evidence="1">
    <location>
        <begin position="104"/>
        <end position="127"/>
    </location>
</feature>